<keyword evidence="3" id="KW-1185">Reference proteome</keyword>
<reference evidence="2" key="1">
    <citation type="journal article" date="2014" name="Int. J. Syst. Evol. Microbiol.">
        <title>Complete genome sequence of Corynebacterium casei LMG S-19264T (=DSM 44701T), isolated from a smear-ripened cheese.</title>
        <authorList>
            <consortium name="US DOE Joint Genome Institute (JGI-PGF)"/>
            <person name="Walter F."/>
            <person name="Albersmeier A."/>
            <person name="Kalinowski J."/>
            <person name="Ruckert C."/>
        </authorList>
    </citation>
    <scope>NUCLEOTIDE SEQUENCE</scope>
    <source>
        <strain evidence="2">KCTC 32513</strain>
    </source>
</reference>
<gene>
    <name evidence="2" type="ORF">GCM10009069_16380</name>
</gene>
<evidence type="ECO:0000256" key="1">
    <source>
        <dbReference type="SAM" id="Phobius"/>
    </source>
</evidence>
<feature type="transmembrane region" description="Helical" evidence="1">
    <location>
        <begin position="45"/>
        <end position="73"/>
    </location>
</feature>
<keyword evidence="1" id="KW-1133">Transmembrane helix</keyword>
<dbReference type="PANTHER" id="PTHR36927:SF1">
    <property type="entry name" value="MDO-LIKE PROTEIN"/>
    <property type="match status" value="1"/>
</dbReference>
<dbReference type="InterPro" id="IPR050623">
    <property type="entry name" value="Glucan_succinyl_AcylTrfase"/>
</dbReference>
<protein>
    <recommendedName>
        <fullName evidence="4">Acyltransferase 3 domain-containing protein</fullName>
    </recommendedName>
</protein>
<reference evidence="2" key="2">
    <citation type="submission" date="2020-09" db="EMBL/GenBank/DDBJ databases">
        <authorList>
            <person name="Sun Q."/>
            <person name="Kim S."/>
        </authorList>
    </citation>
    <scope>NUCLEOTIDE SEQUENCE</scope>
    <source>
        <strain evidence="2">KCTC 32513</strain>
    </source>
</reference>
<dbReference type="AlphaFoldDB" id="A0A8J3CSF9"/>
<comment type="caution">
    <text evidence="2">The sequence shown here is derived from an EMBL/GenBank/DDBJ whole genome shotgun (WGS) entry which is preliminary data.</text>
</comment>
<feature type="transmembrane region" description="Helical" evidence="1">
    <location>
        <begin position="20"/>
        <end position="39"/>
    </location>
</feature>
<dbReference type="Proteomes" id="UP000634004">
    <property type="component" value="Unassembled WGS sequence"/>
</dbReference>
<dbReference type="PANTHER" id="PTHR36927">
    <property type="entry name" value="BLR4337 PROTEIN"/>
    <property type="match status" value="1"/>
</dbReference>
<name>A0A8J3CSF9_9PROT</name>
<accession>A0A8J3CSF9</accession>
<evidence type="ECO:0008006" key="4">
    <source>
        <dbReference type="Google" id="ProtNLM"/>
    </source>
</evidence>
<sequence length="92" mass="10381">MAKGRVGAAERLGSASYWLYLIHLPIIMALQIWVAPWAWPAALKYVMILGLSIPLMLVSYEILVRYTFIGGLLNGRKRIRRARNQKEIAAGL</sequence>
<evidence type="ECO:0000313" key="2">
    <source>
        <dbReference type="EMBL" id="GHA93988.1"/>
    </source>
</evidence>
<organism evidence="2 3">
    <name type="scientific">Algimonas arctica</name>
    <dbReference type="NCBI Taxonomy" id="1479486"/>
    <lineage>
        <taxon>Bacteria</taxon>
        <taxon>Pseudomonadati</taxon>
        <taxon>Pseudomonadota</taxon>
        <taxon>Alphaproteobacteria</taxon>
        <taxon>Maricaulales</taxon>
        <taxon>Robiginitomaculaceae</taxon>
        <taxon>Algimonas</taxon>
    </lineage>
</organism>
<evidence type="ECO:0000313" key="3">
    <source>
        <dbReference type="Proteomes" id="UP000634004"/>
    </source>
</evidence>
<dbReference type="EMBL" id="BMZH01000005">
    <property type="protein sequence ID" value="GHA93988.1"/>
    <property type="molecule type" value="Genomic_DNA"/>
</dbReference>
<proteinExistence type="predicted"/>
<keyword evidence="1" id="KW-0812">Transmembrane</keyword>
<keyword evidence="1" id="KW-0472">Membrane</keyword>